<dbReference type="GO" id="GO:0006508">
    <property type="term" value="P:proteolysis"/>
    <property type="evidence" value="ECO:0007669"/>
    <property type="project" value="UniProtKB-KW"/>
</dbReference>
<evidence type="ECO:0000256" key="1">
    <source>
        <dbReference type="ARBA" id="ARBA00009179"/>
    </source>
</evidence>
<organism evidence="9 11">
    <name type="scientific">Mesotoga infera</name>
    <dbReference type="NCBI Taxonomy" id="1236046"/>
    <lineage>
        <taxon>Bacteria</taxon>
        <taxon>Thermotogati</taxon>
        <taxon>Thermotogota</taxon>
        <taxon>Thermotogae</taxon>
        <taxon>Kosmotogales</taxon>
        <taxon>Kosmotogaceae</taxon>
        <taxon>Mesotoga</taxon>
    </lineage>
</organism>
<dbReference type="InterPro" id="IPR029045">
    <property type="entry name" value="ClpP/crotonase-like_dom_sf"/>
</dbReference>
<dbReference type="SMART" id="SM00228">
    <property type="entry name" value="PDZ"/>
    <property type="match status" value="1"/>
</dbReference>
<comment type="caution">
    <text evidence="9">The sequence shown here is derived from an EMBL/GenBank/DDBJ whole genome shotgun (WGS) entry which is preliminary data.</text>
</comment>
<accession>A0A124G1P7</accession>
<evidence type="ECO:0000256" key="3">
    <source>
        <dbReference type="ARBA" id="ARBA00022801"/>
    </source>
</evidence>
<dbReference type="SUPFAM" id="SSF52096">
    <property type="entry name" value="ClpP/crotonase"/>
    <property type="match status" value="1"/>
</dbReference>
<dbReference type="InterPro" id="IPR036034">
    <property type="entry name" value="PDZ_sf"/>
</dbReference>
<dbReference type="Proteomes" id="UP000264215">
    <property type="component" value="Unassembled WGS sequence"/>
</dbReference>
<dbReference type="AlphaFoldDB" id="A0A124G1P7"/>
<dbReference type="InterPro" id="IPR004447">
    <property type="entry name" value="Peptidase_S41A"/>
</dbReference>
<evidence type="ECO:0000313" key="12">
    <source>
        <dbReference type="Proteomes" id="UP000264215"/>
    </source>
</evidence>
<dbReference type="PATRIC" id="fig|1236046.5.peg.734"/>
<dbReference type="CDD" id="cd06782">
    <property type="entry name" value="cpPDZ_CPP-like"/>
    <property type="match status" value="1"/>
</dbReference>
<feature type="domain" description="PDZ" evidence="6">
    <location>
        <begin position="89"/>
        <end position="157"/>
    </location>
</feature>
<dbReference type="NCBIfam" id="TIGR00225">
    <property type="entry name" value="prc"/>
    <property type="match status" value="1"/>
</dbReference>
<dbReference type="Gene3D" id="3.90.226.10">
    <property type="entry name" value="2-enoyl-CoA Hydratase, Chain A, domain 1"/>
    <property type="match status" value="1"/>
</dbReference>
<dbReference type="GO" id="GO:0008236">
    <property type="term" value="F:serine-type peptidase activity"/>
    <property type="evidence" value="ECO:0007669"/>
    <property type="project" value="UniProtKB-KW"/>
</dbReference>
<reference evidence="10 11" key="2">
    <citation type="journal article" date="2015" name="MBio">
        <title>Genome-Resolved Metagenomic Analysis Reveals Roles for Candidate Phyla and Other Microbial Community Members in Biogeochemical Transformations in Oil Reservoirs.</title>
        <authorList>
            <person name="Hu P."/>
            <person name="Tom L."/>
            <person name="Singh A."/>
            <person name="Thomas B.C."/>
            <person name="Baker B.J."/>
            <person name="Piceno Y.M."/>
            <person name="Andersen G.L."/>
            <person name="Banfield J.F."/>
        </authorList>
    </citation>
    <scope>NUCLEOTIDE SEQUENCE [LARGE SCALE GENOMIC DNA]</scope>
</reference>
<dbReference type="GO" id="GO:0007165">
    <property type="term" value="P:signal transduction"/>
    <property type="evidence" value="ECO:0007669"/>
    <property type="project" value="TreeGrafter"/>
</dbReference>
<comment type="similarity">
    <text evidence="1 5">Belongs to the peptidase S41A family.</text>
</comment>
<evidence type="ECO:0000313" key="8">
    <source>
        <dbReference type="EMBL" id="KUK68039.1"/>
    </source>
</evidence>
<proteinExistence type="inferred from homology"/>
<gene>
    <name evidence="7" type="ORF">DIT26_06255</name>
    <name evidence="8" type="ORF">XD86_0436</name>
    <name evidence="9" type="ORF">XE02_0103</name>
</gene>
<protein>
    <submittedName>
        <fullName evidence="9">C-terminal processing peptidase</fullName>
    </submittedName>
    <submittedName>
        <fullName evidence="7">S41 family peptidase</fullName>
    </submittedName>
</protein>
<dbReference type="Proteomes" id="UP000055014">
    <property type="component" value="Unassembled WGS sequence"/>
</dbReference>
<dbReference type="InterPro" id="IPR005151">
    <property type="entry name" value="Tail-specific_protease"/>
</dbReference>
<dbReference type="Proteomes" id="UP000054260">
    <property type="component" value="Unassembled WGS sequence"/>
</dbReference>
<evidence type="ECO:0000256" key="2">
    <source>
        <dbReference type="ARBA" id="ARBA00022670"/>
    </source>
</evidence>
<reference evidence="7 12" key="3">
    <citation type="journal article" date="2018" name="Nat. Biotechnol.">
        <title>A standardized bacterial taxonomy based on genome phylogeny substantially revises the tree of life.</title>
        <authorList>
            <person name="Parks D.H."/>
            <person name="Chuvochina M."/>
            <person name="Waite D.W."/>
            <person name="Rinke C."/>
            <person name="Skarshewski A."/>
            <person name="Chaumeil P.A."/>
            <person name="Hugenholtz P."/>
        </authorList>
    </citation>
    <scope>NUCLEOTIDE SEQUENCE [LARGE SCALE GENOMIC DNA]</scope>
    <source>
        <strain evidence="7">UBA9905</strain>
    </source>
</reference>
<dbReference type="PANTHER" id="PTHR32060">
    <property type="entry name" value="TAIL-SPECIFIC PROTEASE"/>
    <property type="match status" value="1"/>
</dbReference>
<dbReference type="SUPFAM" id="SSF50156">
    <property type="entry name" value="PDZ domain-like"/>
    <property type="match status" value="1"/>
</dbReference>
<dbReference type="EMBL" id="DQBS01000143">
    <property type="protein sequence ID" value="HCO70162.1"/>
    <property type="molecule type" value="Genomic_DNA"/>
</dbReference>
<dbReference type="SMART" id="SM00245">
    <property type="entry name" value="TSPc"/>
    <property type="match status" value="1"/>
</dbReference>
<dbReference type="GO" id="GO:0004175">
    <property type="term" value="F:endopeptidase activity"/>
    <property type="evidence" value="ECO:0007669"/>
    <property type="project" value="TreeGrafter"/>
</dbReference>
<dbReference type="PROSITE" id="PS50106">
    <property type="entry name" value="PDZ"/>
    <property type="match status" value="1"/>
</dbReference>
<dbReference type="Pfam" id="PF03572">
    <property type="entry name" value="Peptidase_S41"/>
    <property type="match status" value="1"/>
</dbReference>
<evidence type="ECO:0000256" key="5">
    <source>
        <dbReference type="RuleBase" id="RU004404"/>
    </source>
</evidence>
<keyword evidence="3 5" id="KW-0378">Hydrolase</keyword>
<dbReference type="InterPro" id="IPR041489">
    <property type="entry name" value="PDZ_6"/>
</dbReference>
<sequence>MSKGKALKIILSISVLVSVFFLGAFTSMTEDEVFEKFSPVFQILNYIDRNYYDIEKVDYDAILNETLTGTMRGLDDPFAWYFDPVQTKENELDTTSKYGGIGSTVQYNIEFDCLEVVAPMAGSPSEKVGLKTGDLILKIDDVPISDVGYYGAVNMLRGDPGTDVVLEVYRESVSEPFFVEITRAFIEIRSVKSELLTVEDVVISYIQITGFNAPTYDEFQDALNLSRNSEAYIIDLRNNPGGLLQSVLNISSLMLPKGQRVITIRYRDGQEEIYNSWGSRYNTYFVDKPIVVLVNGGSASASEILTGALKDHGLATVIGTKTFGKAAVQTVFNLSNGGEIWLPTAHYFTPDGNDIHLQGIEPDIVVEPGEDVPGEDGRELTLSTASVDVEHDLQLSKALETILEQLGAKTEN</sequence>
<evidence type="ECO:0000256" key="4">
    <source>
        <dbReference type="ARBA" id="ARBA00022825"/>
    </source>
</evidence>
<evidence type="ECO:0000313" key="11">
    <source>
        <dbReference type="Proteomes" id="UP000055014"/>
    </source>
</evidence>
<keyword evidence="4 5" id="KW-0720">Serine protease</keyword>
<dbReference type="Gene3D" id="2.30.42.10">
    <property type="match status" value="1"/>
</dbReference>
<dbReference type="GO" id="GO:0030288">
    <property type="term" value="C:outer membrane-bounded periplasmic space"/>
    <property type="evidence" value="ECO:0007669"/>
    <property type="project" value="TreeGrafter"/>
</dbReference>
<dbReference type="CDD" id="cd07560">
    <property type="entry name" value="Peptidase_S41_CPP"/>
    <property type="match status" value="1"/>
</dbReference>
<name>A0A124G1P7_9BACT</name>
<evidence type="ECO:0000313" key="9">
    <source>
        <dbReference type="EMBL" id="KUK91317.1"/>
    </source>
</evidence>
<dbReference type="EMBL" id="LGGW01000004">
    <property type="protein sequence ID" value="KUK91317.1"/>
    <property type="molecule type" value="Genomic_DNA"/>
</dbReference>
<dbReference type="Pfam" id="PF17820">
    <property type="entry name" value="PDZ_6"/>
    <property type="match status" value="1"/>
</dbReference>
<reference evidence="9" key="1">
    <citation type="journal article" date="2015" name="MBio">
        <title>Genome-resolved metagenomic analysis reveals roles for candidate phyla and other microbial community members in biogeochemical transformations in oil reservoirs.</title>
        <authorList>
            <person name="Hu P."/>
            <person name="Tom L."/>
            <person name="Singh A."/>
            <person name="Thomas B.C."/>
            <person name="Baker B.J."/>
            <person name="Piceno Y.M."/>
            <person name="Andersen G.L."/>
            <person name="Banfield J.F."/>
        </authorList>
    </citation>
    <scope>NUCLEOTIDE SEQUENCE [LARGE SCALE GENOMIC DNA]</scope>
    <source>
        <strain evidence="8">46_47</strain>
        <strain evidence="9">46_70</strain>
    </source>
</reference>
<evidence type="ECO:0000313" key="10">
    <source>
        <dbReference type="Proteomes" id="UP000054260"/>
    </source>
</evidence>
<keyword evidence="2 5" id="KW-0645">Protease</keyword>
<dbReference type="InterPro" id="IPR001478">
    <property type="entry name" value="PDZ"/>
</dbReference>
<dbReference type="Gene3D" id="3.30.750.44">
    <property type="match status" value="1"/>
</dbReference>
<evidence type="ECO:0000259" key="6">
    <source>
        <dbReference type="PROSITE" id="PS50106"/>
    </source>
</evidence>
<dbReference type="EMBL" id="LGGH01000043">
    <property type="protein sequence ID" value="KUK68039.1"/>
    <property type="molecule type" value="Genomic_DNA"/>
</dbReference>
<dbReference type="PANTHER" id="PTHR32060:SF30">
    <property type="entry name" value="CARBOXY-TERMINAL PROCESSING PROTEASE CTPA"/>
    <property type="match status" value="1"/>
</dbReference>
<evidence type="ECO:0000313" key="7">
    <source>
        <dbReference type="EMBL" id="HCO70162.1"/>
    </source>
</evidence>